<accession>M3D7P3</accession>
<keyword evidence="2 6" id="KW-0812">Transmembrane</keyword>
<evidence type="ECO:0000259" key="8">
    <source>
        <dbReference type="PROSITE" id="PS50845"/>
    </source>
</evidence>
<feature type="region of interest" description="Disordered" evidence="7">
    <location>
        <begin position="360"/>
        <end position="430"/>
    </location>
</feature>
<evidence type="ECO:0000256" key="7">
    <source>
        <dbReference type="SAM" id="MobiDB-lite"/>
    </source>
</evidence>
<name>M3D7P3_SPHMS</name>
<dbReference type="EMBL" id="KB456262">
    <property type="protein sequence ID" value="EMF14205.1"/>
    <property type="molecule type" value="Genomic_DNA"/>
</dbReference>
<feature type="compositionally biased region" description="Polar residues" evidence="7">
    <location>
        <begin position="1"/>
        <end position="15"/>
    </location>
</feature>
<dbReference type="GeneID" id="27901777"/>
<feature type="region of interest" description="Disordered" evidence="7">
    <location>
        <begin position="1"/>
        <end position="55"/>
    </location>
</feature>
<feature type="domain" description="Reticulon" evidence="8">
    <location>
        <begin position="120"/>
        <end position="317"/>
    </location>
</feature>
<feature type="transmembrane region" description="Helical" evidence="6">
    <location>
        <begin position="225"/>
        <end position="242"/>
    </location>
</feature>
<dbReference type="HOGENOM" id="CLU_046578_0_0_1"/>
<feature type="compositionally biased region" description="Low complexity" evidence="7">
    <location>
        <begin position="25"/>
        <end position="55"/>
    </location>
</feature>
<dbReference type="OrthoDB" id="567788at2759"/>
<keyword evidence="3 6" id="KW-0256">Endoplasmic reticulum</keyword>
<dbReference type="PANTHER" id="PTHR47372">
    <property type="entry name" value="DAUER UP-REGULATED-RELATED"/>
    <property type="match status" value="1"/>
</dbReference>
<feature type="compositionally biased region" description="Polar residues" evidence="7">
    <location>
        <begin position="372"/>
        <end position="388"/>
    </location>
</feature>
<dbReference type="STRING" id="692275.M3D7P3"/>
<dbReference type="Proteomes" id="UP000016931">
    <property type="component" value="Unassembled WGS sequence"/>
</dbReference>
<keyword evidence="10" id="KW-1185">Reference proteome</keyword>
<evidence type="ECO:0000256" key="4">
    <source>
        <dbReference type="ARBA" id="ARBA00022989"/>
    </source>
</evidence>
<protein>
    <recommendedName>
        <fullName evidence="6">Reticulon-like protein</fullName>
    </recommendedName>
</protein>
<comment type="subcellular location">
    <subcellularLocation>
        <location evidence="1 6">Endoplasmic reticulum membrane</location>
        <topology evidence="1 6">Multi-pass membrane protein</topology>
    </subcellularLocation>
</comment>
<evidence type="ECO:0000313" key="10">
    <source>
        <dbReference type="Proteomes" id="UP000016931"/>
    </source>
</evidence>
<reference evidence="9 10" key="1">
    <citation type="journal article" date="2012" name="PLoS Pathog.">
        <title>Diverse lifestyles and strategies of plant pathogenesis encoded in the genomes of eighteen Dothideomycetes fungi.</title>
        <authorList>
            <person name="Ohm R.A."/>
            <person name="Feau N."/>
            <person name="Henrissat B."/>
            <person name="Schoch C.L."/>
            <person name="Horwitz B.A."/>
            <person name="Barry K.W."/>
            <person name="Condon B.J."/>
            <person name="Copeland A.C."/>
            <person name="Dhillon B."/>
            <person name="Glaser F."/>
            <person name="Hesse C.N."/>
            <person name="Kosti I."/>
            <person name="LaButti K."/>
            <person name="Lindquist E.A."/>
            <person name="Lucas S."/>
            <person name="Salamov A.A."/>
            <person name="Bradshaw R.E."/>
            <person name="Ciuffetti L."/>
            <person name="Hamelin R.C."/>
            <person name="Kema G.H.J."/>
            <person name="Lawrence C."/>
            <person name="Scott J.A."/>
            <person name="Spatafora J.W."/>
            <person name="Turgeon B.G."/>
            <person name="de Wit P.J.G.M."/>
            <person name="Zhong S."/>
            <person name="Goodwin S.B."/>
            <person name="Grigoriev I.V."/>
        </authorList>
    </citation>
    <scope>NUCLEOTIDE SEQUENCE [LARGE SCALE GENOMIC DNA]</scope>
    <source>
        <strain evidence="9 10">SO2202</strain>
    </source>
</reference>
<keyword evidence="5 6" id="KW-0472">Membrane</keyword>
<dbReference type="AlphaFoldDB" id="M3D7P3"/>
<dbReference type="PANTHER" id="PTHR47372:SF5">
    <property type="entry name" value="LATE EMBRYOGENESIS ABUNDANT PROTEIN (LEA) FAMILY PROTEIN"/>
    <property type="match status" value="1"/>
</dbReference>
<dbReference type="PROSITE" id="PS50845">
    <property type="entry name" value="RETICULON"/>
    <property type="match status" value="1"/>
</dbReference>
<evidence type="ECO:0000256" key="5">
    <source>
        <dbReference type="ARBA" id="ARBA00023136"/>
    </source>
</evidence>
<evidence type="ECO:0000256" key="3">
    <source>
        <dbReference type="ARBA" id="ARBA00022824"/>
    </source>
</evidence>
<dbReference type="eggNOG" id="KOG1792">
    <property type="taxonomic scope" value="Eukaryota"/>
</dbReference>
<dbReference type="RefSeq" id="XP_016762326.1">
    <property type="nucleotide sequence ID" value="XM_016904640.1"/>
</dbReference>
<proteinExistence type="predicted"/>
<dbReference type="OMA" id="TGLMKQY"/>
<feature type="transmembrane region" description="Helical" evidence="6">
    <location>
        <begin position="248"/>
        <end position="266"/>
    </location>
</feature>
<evidence type="ECO:0000256" key="6">
    <source>
        <dbReference type="RuleBase" id="RU363132"/>
    </source>
</evidence>
<evidence type="ECO:0000313" key="9">
    <source>
        <dbReference type="EMBL" id="EMF14205.1"/>
    </source>
</evidence>
<dbReference type="GO" id="GO:0005789">
    <property type="term" value="C:endoplasmic reticulum membrane"/>
    <property type="evidence" value="ECO:0007669"/>
    <property type="project" value="UniProtKB-SubCell"/>
</dbReference>
<dbReference type="InterPro" id="IPR003388">
    <property type="entry name" value="Reticulon"/>
</dbReference>
<feature type="region of interest" description="Disordered" evidence="7">
    <location>
        <begin position="331"/>
        <end position="350"/>
    </location>
</feature>
<organism evidence="9 10">
    <name type="scientific">Sphaerulina musiva (strain SO2202)</name>
    <name type="common">Poplar stem canker fungus</name>
    <name type="synonym">Septoria musiva</name>
    <dbReference type="NCBI Taxonomy" id="692275"/>
    <lineage>
        <taxon>Eukaryota</taxon>
        <taxon>Fungi</taxon>
        <taxon>Dikarya</taxon>
        <taxon>Ascomycota</taxon>
        <taxon>Pezizomycotina</taxon>
        <taxon>Dothideomycetes</taxon>
        <taxon>Dothideomycetidae</taxon>
        <taxon>Mycosphaerellales</taxon>
        <taxon>Mycosphaerellaceae</taxon>
        <taxon>Sphaerulina</taxon>
    </lineage>
</organism>
<evidence type="ECO:0000256" key="1">
    <source>
        <dbReference type="ARBA" id="ARBA00004477"/>
    </source>
</evidence>
<sequence>MAETSAQQEYPNLNPYTDADADSMNANGAPAPAPALSNGPSASEQGKSAVSSAQQTAAATANDIKNSQVVQDLANGPVAQKAANEAAATKNEFGNLAASRQTPSVQTATGQNLTHYHSFFYNLLSWENPRATAVSYATIVLSILVFRYAPVAKYLFKALYIVLGITAAAEMAGKTLLNQGVATKLRPKKYYVVPQETLESIIVDVVELVNFFVIEFQRVVFAENVYATIAAFASAFLSYWLIKVMPSWGLFLFFTTVIYFAPLVYITNQELIDEQLGNAQKIVSEQTEQVRSLAAENANKAWQATQSATREYSAKASEAFGQASGKTQQALGQASAKTQEAMGQASAKTQETVAQTKQAAVEKSQETAEKATPSQATADQVTPQTVVSNADFPTAPKQEPVVTEMVDPTAELATESHAEGNKEPVAAFGP</sequence>
<gene>
    <name evidence="9" type="ORF">SEPMUDRAFT_148001</name>
</gene>
<keyword evidence="4 6" id="KW-1133">Transmembrane helix</keyword>
<dbReference type="Pfam" id="PF02453">
    <property type="entry name" value="Reticulon"/>
    <property type="match status" value="1"/>
</dbReference>
<evidence type="ECO:0000256" key="2">
    <source>
        <dbReference type="ARBA" id="ARBA00022692"/>
    </source>
</evidence>